<dbReference type="InterPro" id="IPR050172">
    <property type="entry name" value="SsuD_RutA_monooxygenase"/>
</dbReference>
<evidence type="ECO:0000313" key="6">
    <source>
        <dbReference type="EMBL" id="MFC0686695.1"/>
    </source>
</evidence>
<dbReference type="PANTHER" id="PTHR42847:SF4">
    <property type="entry name" value="ALKANESULFONATE MONOOXYGENASE-RELATED"/>
    <property type="match status" value="1"/>
</dbReference>
<dbReference type="InterPro" id="IPR036661">
    <property type="entry name" value="Luciferase-like_sf"/>
</dbReference>
<evidence type="ECO:0000259" key="5">
    <source>
        <dbReference type="Pfam" id="PF00296"/>
    </source>
</evidence>
<dbReference type="SUPFAM" id="SSF51679">
    <property type="entry name" value="Bacterial luciferase-like"/>
    <property type="match status" value="1"/>
</dbReference>
<evidence type="ECO:0000256" key="1">
    <source>
        <dbReference type="ARBA" id="ARBA00022630"/>
    </source>
</evidence>
<dbReference type="Pfam" id="PF00296">
    <property type="entry name" value="Bac_luciferase"/>
    <property type="match status" value="1"/>
</dbReference>
<keyword evidence="7" id="KW-1185">Reference proteome</keyword>
<name>A0ABV6SBR2_9SPHN</name>
<evidence type="ECO:0000256" key="2">
    <source>
        <dbReference type="ARBA" id="ARBA00022643"/>
    </source>
</evidence>
<gene>
    <name evidence="6" type="ORF">ACFFF8_19095</name>
</gene>
<sequence length="313" mass="33631">MALSFYWHLSTTAPADRGRGEWSDGERPWAPVRDAGSRRLQINHYDYLAQIARAAELTGFDGVVVPDEPEGEEPWIVTAALLRETRRIGIVTAVAPGSASGVYHAKMASSVQRFSGDRQAWLIEAGQGLRAGDTVAAQDRHARTEELLSLLDGVWSDGPFDLEGAHFVVEKGGLGSLVQGRRKPPVWLHGADAPGAGLLAHTAVLLIDAAPSLEALADRIADARRANPSLRIAAQLPLLTRAEERDVAIEREHRSLPPFALVGTFEDVTAKLGELVHAGLDIAVLSAPDQIQEVHIAGEQIIGRYRAQAAIAA</sequence>
<keyword evidence="1" id="KW-0285">Flavoprotein</keyword>
<feature type="domain" description="Luciferase-like" evidence="5">
    <location>
        <begin position="37"/>
        <end position="244"/>
    </location>
</feature>
<dbReference type="EMBL" id="JBHLTM010000075">
    <property type="protein sequence ID" value="MFC0686695.1"/>
    <property type="molecule type" value="Genomic_DNA"/>
</dbReference>
<evidence type="ECO:0000256" key="3">
    <source>
        <dbReference type="ARBA" id="ARBA00023002"/>
    </source>
</evidence>
<dbReference type="InterPro" id="IPR011251">
    <property type="entry name" value="Luciferase-like_dom"/>
</dbReference>
<protein>
    <submittedName>
        <fullName evidence="6">LLM class flavin-dependent oxidoreductase</fullName>
    </submittedName>
</protein>
<keyword evidence="3" id="KW-0560">Oxidoreductase</keyword>
<evidence type="ECO:0000256" key="4">
    <source>
        <dbReference type="ARBA" id="ARBA00023033"/>
    </source>
</evidence>
<dbReference type="RefSeq" id="WP_267218500.1">
    <property type="nucleotide sequence ID" value="NZ_JAPCWC010000001.1"/>
</dbReference>
<dbReference type="PANTHER" id="PTHR42847">
    <property type="entry name" value="ALKANESULFONATE MONOOXYGENASE"/>
    <property type="match status" value="1"/>
</dbReference>
<keyword evidence="4" id="KW-0503">Monooxygenase</keyword>
<accession>A0ABV6SBR2</accession>
<organism evidence="6 7">
    <name type="scientific">Novosphingobium clariflavum</name>
    <dbReference type="NCBI Taxonomy" id="2029884"/>
    <lineage>
        <taxon>Bacteria</taxon>
        <taxon>Pseudomonadati</taxon>
        <taxon>Pseudomonadota</taxon>
        <taxon>Alphaproteobacteria</taxon>
        <taxon>Sphingomonadales</taxon>
        <taxon>Sphingomonadaceae</taxon>
        <taxon>Novosphingobium</taxon>
    </lineage>
</organism>
<keyword evidence="2" id="KW-0288">FMN</keyword>
<evidence type="ECO:0000313" key="7">
    <source>
        <dbReference type="Proteomes" id="UP001589858"/>
    </source>
</evidence>
<proteinExistence type="predicted"/>
<comment type="caution">
    <text evidence="6">The sequence shown here is derived from an EMBL/GenBank/DDBJ whole genome shotgun (WGS) entry which is preliminary data.</text>
</comment>
<reference evidence="6 7" key="1">
    <citation type="submission" date="2024-09" db="EMBL/GenBank/DDBJ databases">
        <authorList>
            <person name="Sun Q."/>
            <person name="Mori K."/>
        </authorList>
    </citation>
    <scope>NUCLEOTIDE SEQUENCE [LARGE SCALE GENOMIC DNA]</scope>
    <source>
        <strain evidence="6 7">CICC 11035S</strain>
    </source>
</reference>
<dbReference type="Proteomes" id="UP001589858">
    <property type="component" value="Unassembled WGS sequence"/>
</dbReference>
<dbReference type="Gene3D" id="3.20.20.30">
    <property type="entry name" value="Luciferase-like domain"/>
    <property type="match status" value="1"/>
</dbReference>